<dbReference type="InterPro" id="IPR000152">
    <property type="entry name" value="EGF-type_Asp/Asn_hydroxyl_site"/>
</dbReference>
<feature type="domain" description="EGF-like" evidence="19">
    <location>
        <begin position="553"/>
        <end position="589"/>
    </location>
</feature>
<dbReference type="Pfam" id="PF23575">
    <property type="entry name" value="JAG1"/>
    <property type="match status" value="1"/>
</dbReference>
<dbReference type="InterPro" id="IPR026219">
    <property type="entry name" value="Jagged/Serrate"/>
</dbReference>
<accession>A0A067RH95</accession>
<dbReference type="Pfam" id="PF00008">
    <property type="entry name" value="EGF"/>
    <property type="match status" value="8"/>
</dbReference>
<feature type="disulfide bond" evidence="14">
    <location>
        <begin position="214"/>
        <end position="223"/>
    </location>
</feature>
<feature type="disulfide bond" evidence="14">
    <location>
        <begin position="324"/>
        <end position="333"/>
    </location>
</feature>
<dbReference type="SMART" id="SM00179">
    <property type="entry name" value="EGF_CA"/>
    <property type="match status" value="12"/>
</dbReference>
<feature type="disulfide bond" evidence="14">
    <location>
        <begin position="340"/>
        <end position="350"/>
    </location>
</feature>
<dbReference type="eggNOG" id="KOG1217">
    <property type="taxonomic scope" value="Eukaryota"/>
</dbReference>
<dbReference type="GO" id="GO:0008587">
    <property type="term" value="P:imaginal disc-derived wing margin morphogenesis"/>
    <property type="evidence" value="ECO:0007669"/>
    <property type="project" value="UniProtKB-ARBA"/>
</dbReference>
<dbReference type="FunFam" id="2.10.25.10:FF:000294">
    <property type="entry name" value="Delta-like protein"/>
    <property type="match status" value="1"/>
</dbReference>
<dbReference type="Proteomes" id="UP000027135">
    <property type="component" value="Unassembled WGS sequence"/>
</dbReference>
<dbReference type="FunFam" id="2.10.25.10:FF:000173">
    <property type="entry name" value="Neurogenic locus notch protein 2"/>
    <property type="match status" value="1"/>
</dbReference>
<dbReference type="PRINTS" id="PR02059">
    <property type="entry name" value="JAGGEDFAMILY"/>
</dbReference>
<feature type="disulfide bond" evidence="14">
    <location>
        <begin position="541"/>
        <end position="550"/>
    </location>
</feature>
<keyword evidence="9" id="KW-0914">Notch signaling pathway</keyword>
<evidence type="ECO:0000256" key="17">
    <source>
        <dbReference type="SAM" id="MobiDB-lite"/>
    </source>
</evidence>
<feature type="disulfide bond" evidence="14">
    <location>
        <begin position="503"/>
        <end position="512"/>
    </location>
</feature>
<dbReference type="GO" id="GO:0048018">
    <property type="term" value="F:receptor ligand activity"/>
    <property type="evidence" value="ECO:0007669"/>
    <property type="project" value="UniProtKB-ARBA"/>
</dbReference>
<keyword evidence="13" id="KW-0325">Glycoprotein</keyword>
<feature type="domain" description="EGF-like" evidence="19">
    <location>
        <begin position="336"/>
        <end position="371"/>
    </location>
</feature>
<feature type="disulfide bond" evidence="14">
    <location>
        <begin position="399"/>
        <end position="408"/>
    </location>
</feature>
<dbReference type="InterPro" id="IPR001881">
    <property type="entry name" value="EGF-like_Ca-bd_dom"/>
</dbReference>
<dbReference type="GO" id="GO:0048732">
    <property type="term" value="P:gland development"/>
    <property type="evidence" value="ECO:0007669"/>
    <property type="project" value="UniProtKB-ARBA"/>
</dbReference>
<dbReference type="EMBL" id="KK852683">
    <property type="protein sequence ID" value="KDR18543.1"/>
    <property type="molecule type" value="Genomic_DNA"/>
</dbReference>
<dbReference type="CDD" id="cd00054">
    <property type="entry name" value="EGF_CA"/>
    <property type="match status" value="12"/>
</dbReference>
<feature type="disulfide bond" evidence="14">
    <location>
        <begin position="661"/>
        <end position="670"/>
    </location>
</feature>
<dbReference type="FunFam" id="2.10.25.10:FF:000613">
    <property type="entry name" value="Delta-like protein"/>
    <property type="match status" value="1"/>
</dbReference>
<keyword evidence="2 16" id="KW-0217">Developmental protein</keyword>
<evidence type="ECO:0000256" key="4">
    <source>
        <dbReference type="ARBA" id="ARBA00022692"/>
    </source>
</evidence>
<dbReference type="FunFam" id="2.10.25.10:FF:000122">
    <property type="entry name" value="Protein crumbs homolog 2"/>
    <property type="match status" value="2"/>
</dbReference>
<dbReference type="GO" id="GO:0035214">
    <property type="term" value="P:eye-antennal disc development"/>
    <property type="evidence" value="ECO:0007669"/>
    <property type="project" value="UniProtKB-ARBA"/>
</dbReference>
<dbReference type="FunFam" id="2.10.25.10:FF:000321">
    <property type="entry name" value="Protein delta homolog 1"/>
    <property type="match status" value="1"/>
</dbReference>
<feature type="transmembrane region" description="Helical" evidence="18">
    <location>
        <begin position="272"/>
        <end position="299"/>
    </location>
</feature>
<feature type="disulfide bond" evidence="14">
    <location>
        <begin position="252"/>
        <end position="261"/>
    </location>
</feature>
<dbReference type="SMART" id="SM00181">
    <property type="entry name" value="EGF"/>
    <property type="match status" value="15"/>
</dbReference>
<dbReference type="InterPro" id="IPR001007">
    <property type="entry name" value="VWF_dom"/>
</dbReference>
<keyword evidence="6 16" id="KW-0677">Repeat</keyword>
<dbReference type="FunCoup" id="A0A067RH95">
    <property type="interactions" value="47"/>
</dbReference>
<feature type="disulfide bond" evidence="14">
    <location>
        <begin position="437"/>
        <end position="446"/>
    </location>
</feature>
<dbReference type="PROSITE" id="PS01186">
    <property type="entry name" value="EGF_2"/>
    <property type="match status" value="9"/>
</dbReference>
<evidence type="ECO:0000259" key="19">
    <source>
        <dbReference type="PROSITE" id="PS50026"/>
    </source>
</evidence>
<dbReference type="GO" id="GO:0005509">
    <property type="term" value="F:calcium ion binding"/>
    <property type="evidence" value="ECO:0007669"/>
    <property type="project" value="InterPro"/>
</dbReference>
<feature type="transmembrane region" description="Helical" evidence="18">
    <location>
        <begin position="929"/>
        <end position="952"/>
    </location>
</feature>
<dbReference type="GO" id="GO:0032991">
    <property type="term" value="C:protein-containing complex"/>
    <property type="evidence" value="ECO:0007669"/>
    <property type="project" value="TreeGrafter"/>
</dbReference>
<dbReference type="GO" id="GO:0048468">
    <property type="term" value="P:cell development"/>
    <property type="evidence" value="ECO:0007669"/>
    <property type="project" value="UniProtKB-ARBA"/>
</dbReference>
<keyword evidence="5 16" id="KW-0732">Signal</keyword>
<proteinExistence type="predicted"/>
<reference evidence="21 22" key="1">
    <citation type="journal article" date="2014" name="Nat. Commun.">
        <title>Molecular traces of alternative social organization in a termite genome.</title>
        <authorList>
            <person name="Terrapon N."/>
            <person name="Li C."/>
            <person name="Robertson H.M."/>
            <person name="Ji L."/>
            <person name="Meng X."/>
            <person name="Booth W."/>
            <person name="Chen Z."/>
            <person name="Childers C.P."/>
            <person name="Glastad K.M."/>
            <person name="Gokhale K."/>
            <person name="Gowin J."/>
            <person name="Gronenberg W."/>
            <person name="Hermansen R.A."/>
            <person name="Hu H."/>
            <person name="Hunt B.G."/>
            <person name="Huylmans A.K."/>
            <person name="Khalil S.M."/>
            <person name="Mitchell R.D."/>
            <person name="Munoz-Torres M.C."/>
            <person name="Mustard J.A."/>
            <person name="Pan H."/>
            <person name="Reese J.T."/>
            <person name="Scharf M.E."/>
            <person name="Sun F."/>
            <person name="Vogel H."/>
            <person name="Xiao J."/>
            <person name="Yang W."/>
            <person name="Yang Z."/>
            <person name="Yang Z."/>
            <person name="Zhou J."/>
            <person name="Zhu J."/>
            <person name="Brent C.S."/>
            <person name="Elsik C.G."/>
            <person name="Goodisman M.A."/>
            <person name="Liberles D.A."/>
            <person name="Roe R.M."/>
            <person name="Vargo E.L."/>
            <person name="Vilcinskas A."/>
            <person name="Wang J."/>
            <person name="Bornberg-Bauer E."/>
            <person name="Korb J."/>
            <person name="Zhang G."/>
            <person name="Liebig J."/>
        </authorList>
    </citation>
    <scope>NUCLEOTIDE SEQUENCE [LARGE SCALE GENOMIC DNA]</scope>
    <source>
        <tissue evidence="21">Whole organism</tissue>
    </source>
</reference>
<dbReference type="Gene3D" id="2.10.25.10">
    <property type="entry name" value="Laminin"/>
    <property type="match status" value="12"/>
</dbReference>
<feature type="domain" description="EGF-like" evidence="19">
    <location>
        <begin position="411"/>
        <end position="447"/>
    </location>
</feature>
<dbReference type="InterPro" id="IPR000742">
    <property type="entry name" value="EGF"/>
</dbReference>
<evidence type="ECO:0000256" key="18">
    <source>
        <dbReference type="SAM" id="Phobius"/>
    </source>
</evidence>
<dbReference type="InterPro" id="IPR009030">
    <property type="entry name" value="Growth_fac_rcpt_cys_sf"/>
</dbReference>
<feature type="disulfide bond" evidence="15">
    <location>
        <begin position="71"/>
        <end position="80"/>
    </location>
</feature>
<dbReference type="Pfam" id="PF01414">
    <property type="entry name" value="DSL"/>
    <property type="match status" value="1"/>
</dbReference>
<keyword evidence="4 16" id="KW-0812">Transmembrane</keyword>
<keyword evidence="11 16" id="KW-0472">Membrane</keyword>
<evidence type="ECO:0000256" key="11">
    <source>
        <dbReference type="ARBA" id="ARBA00023136"/>
    </source>
</evidence>
<dbReference type="InParanoid" id="A0A067RH95"/>
<evidence type="ECO:0000256" key="16">
    <source>
        <dbReference type="RuleBase" id="RU280815"/>
    </source>
</evidence>
<dbReference type="PROSITE" id="PS00010">
    <property type="entry name" value="ASX_HYDROXYL"/>
    <property type="match status" value="9"/>
</dbReference>
<feature type="domain" description="EGF-like" evidence="19">
    <location>
        <begin position="597"/>
        <end position="633"/>
    </location>
</feature>
<dbReference type="STRING" id="136037.A0A067RH95"/>
<dbReference type="InterPro" id="IPR013032">
    <property type="entry name" value="EGF-like_CS"/>
</dbReference>
<feature type="non-terminal residue" evidence="21">
    <location>
        <position position="1098"/>
    </location>
</feature>
<gene>
    <name evidence="21" type="ORF">L798_07361</name>
</gene>
<dbReference type="GO" id="GO:0045197">
    <property type="term" value="P:establishment or maintenance of epithelial cell apical/basal polarity"/>
    <property type="evidence" value="ECO:0007669"/>
    <property type="project" value="TreeGrafter"/>
</dbReference>
<keyword evidence="3 14" id="KW-0245">EGF-like domain</keyword>
<dbReference type="FunFam" id="2.10.25.10:FF:000018">
    <property type="entry name" value="Delta-like 1"/>
    <property type="match status" value="1"/>
</dbReference>
<evidence type="ECO:0000256" key="1">
    <source>
        <dbReference type="ARBA" id="ARBA00004479"/>
    </source>
</evidence>
<feature type="domain" description="EGF-like" evidence="19">
    <location>
        <begin position="81"/>
        <end position="114"/>
    </location>
</feature>
<dbReference type="GO" id="GO:0030718">
    <property type="term" value="P:germ-line stem cell population maintenance"/>
    <property type="evidence" value="ECO:0007669"/>
    <property type="project" value="UniProtKB-ARBA"/>
</dbReference>
<feature type="region of interest" description="Disordered" evidence="17">
    <location>
        <begin position="1003"/>
        <end position="1032"/>
    </location>
</feature>
<feature type="domain" description="EGF-like" evidence="19">
    <location>
        <begin position="298"/>
        <end position="334"/>
    </location>
</feature>
<dbReference type="OMA" id="EENACYG"/>
<dbReference type="FunFam" id="2.10.25.140:FF:000001">
    <property type="entry name" value="Delta-like protein"/>
    <property type="match status" value="1"/>
</dbReference>
<feature type="domain" description="EGF-like" evidence="19">
    <location>
        <begin position="188"/>
        <end position="224"/>
    </location>
</feature>
<evidence type="ECO:0000256" key="8">
    <source>
        <dbReference type="ARBA" id="ARBA00022843"/>
    </source>
</evidence>
<dbReference type="PANTHER" id="PTHR24049:SF18">
    <property type="entry name" value="DELTA-LIKE PROTEIN"/>
    <property type="match status" value="1"/>
</dbReference>
<dbReference type="InterPro" id="IPR018097">
    <property type="entry name" value="EGF_Ca-bd_CS"/>
</dbReference>
<dbReference type="PROSITE" id="PS51051">
    <property type="entry name" value="DSL"/>
    <property type="match status" value="1"/>
</dbReference>
<dbReference type="FunFam" id="2.10.25.10:FF:000146">
    <property type="entry name" value="Putative neurogenic locus notch"/>
    <property type="match status" value="1"/>
</dbReference>
<dbReference type="GO" id="GO:0045179">
    <property type="term" value="C:apical cortex"/>
    <property type="evidence" value="ECO:0007669"/>
    <property type="project" value="UniProtKB-ARBA"/>
</dbReference>
<dbReference type="GO" id="GO:0007219">
    <property type="term" value="P:Notch signaling pathway"/>
    <property type="evidence" value="ECO:0007669"/>
    <property type="project" value="UniProtKB-KW"/>
</dbReference>
<name>A0A067RH95_ZOONE</name>
<dbReference type="SMART" id="SM00215">
    <property type="entry name" value="VWC_out"/>
    <property type="match status" value="1"/>
</dbReference>
<dbReference type="FunFam" id="2.10.25.10:FF:000061">
    <property type="entry name" value="Delta-like protein"/>
    <property type="match status" value="1"/>
</dbReference>
<feature type="disulfide bond" evidence="14">
    <location>
        <begin position="176"/>
        <end position="185"/>
    </location>
</feature>
<evidence type="ECO:0000256" key="15">
    <source>
        <dbReference type="PROSITE-ProRule" id="PRU00377"/>
    </source>
</evidence>
<feature type="disulfide bond" evidence="15">
    <location>
        <begin position="51"/>
        <end position="63"/>
    </location>
</feature>
<feature type="disulfide bond" evidence="14">
    <location>
        <begin position="579"/>
        <end position="588"/>
    </location>
</feature>
<dbReference type="FunFam" id="2.10.25.10:FF:000123">
    <property type="entry name" value="Crumbs homolog 1 (Drosophila)"/>
    <property type="match status" value="1"/>
</dbReference>
<dbReference type="GO" id="GO:0042063">
    <property type="term" value="P:gliogenesis"/>
    <property type="evidence" value="ECO:0007669"/>
    <property type="project" value="UniProtKB-ARBA"/>
</dbReference>
<dbReference type="Pfam" id="PF12661">
    <property type="entry name" value="hEGF"/>
    <property type="match status" value="3"/>
</dbReference>
<evidence type="ECO:0000313" key="22">
    <source>
        <dbReference type="Proteomes" id="UP000027135"/>
    </source>
</evidence>
<evidence type="ECO:0000256" key="6">
    <source>
        <dbReference type="ARBA" id="ARBA00022737"/>
    </source>
</evidence>
<dbReference type="GO" id="GO:0003008">
    <property type="term" value="P:system process"/>
    <property type="evidence" value="ECO:0007669"/>
    <property type="project" value="UniProtKB-ARBA"/>
</dbReference>
<dbReference type="PANTHER" id="PTHR24049">
    <property type="entry name" value="CRUMBS FAMILY MEMBER"/>
    <property type="match status" value="1"/>
</dbReference>
<dbReference type="PROSITE" id="PS50026">
    <property type="entry name" value="EGF_3"/>
    <property type="match status" value="13"/>
</dbReference>
<dbReference type="GO" id="GO:0035239">
    <property type="term" value="P:tube morphogenesis"/>
    <property type="evidence" value="ECO:0007669"/>
    <property type="project" value="UniProtKB-ARBA"/>
</dbReference>
<dbReference type="Pfam" id="PF07974">
    <property type="entry name" value="EGF_2"/>
    <property type="match status" value="1"/>
</dbReference>
<organism evidence="21 22">
    <name type="scientific">Zootermopsis nevadensis</name>
    <name type="common">Dampwood termite</name>
    <dbReference type="NCBI Taxonomy" id="136037"/>
    <lineage>
        <taxon>Eukaryota</taxon>
        <taxon>Metazoa</taxon>
        <taxon>Ecdysozoa</taxon>
        <taxon>Arthropoda</taxon>
        <taxon>Hexapoda</taxon>
        <taxon>Insecta</taxon>
        <taxon>Pterygota</taxon>
        <taxon>Neoptera</taxon>
        <taxon>Polyneoptera</taxon>
        <taxon>Dictyoptera</taxon>
        <taxon>Blattodea</taxon>
        <taxon>Blattoidea</taxon>
        <taxon>Termitoidae</taxon>
        <taxon>Termopsidae</taxon>
        <taxon>Zootermopsis</taxon>
    </lineage>
</organism>
<evidence type="ECO:0000256" key="10">
    <source>
        <dbReference type="ARBA" id="ARBA00022989"/>
    </source>
</evidence>
<feature type="region of interest" description="Disordered" evidence="17">
    <location>
        <begin position="967"/>
        <end position="990"/>
    </location>
</feature>
<dbReference type="InterPro" id="IPR056986">
    <property type="entry name" value="JAG1_1/2_dom"/>
</dbReference>
<dbReference type="FunFam" id="2.10.25.10:FF:000117">
    <property type="entry name" value="Delta-like protein"/>
    <property type="match status" value="1"/>
</dbReference>
<dbReference type="GO" id="GO:0007157">
    <property type="term" value="P:heterophilic cell-cell adhesion via plasma membrane cell adhesion molecules"/>
    <property type="evidence" value="ECO:0007669"/>
    <property type="project" value="TreeGrafter"/>
</dbReference>
<dbReference type="PROSITE" id="PS00022">
    <property type="entry name" value="EGF_1"/>
    <property type="match status" value="13"/>
</dbReference>
<evidence type="ECO:0000256" key="7">
    <source>
        <dbReference type="ARBA" id="ARBA00022782"/>
    </source>
</evidence>
<comment type="function">
    <text evidence="16">Putative Notch ligand involved in the mediation of Notch signaling.</text>
</comment>
<keyword evidence="8" id="KW-0832">Ubl conjugation</keyword>
<keyword evidence="10 16" id="KW-1133">Transmembrane helix</keyword>
<feature type="domain" description="EGF-like" evidence="19">
    <location>
        <begin position="515"/>
        <end position="551"/>
    </location>
</feature>
<feature type="domain" description="EGF-like" evidence="19">
    <location>
        <begin position="373"/>
        <end position="409"/>
    </location>
</feature>
<feature type="domain" description="EGF-like" evidence="19">
    <location>
        <begin position="635"/>
        <end position="671"/>
    </location>
</feature>
<comment type="caution">
    <text evidence="14">Lacks conserved residue(s) required for the propagation of feature annotation.</text>
</comment>
<feature type="disulfide bond" evidence="14">
    <location>
        <begin position="104"/>
        <end position="113"/>
    </location>
</feature>
<evidence type="ECO:0000256" key="13">
    <source>
        <dbReference type="ARBA" id="ARBA00023180"/>
    </source>
</evidence>
<keyword evidence="12 14" id="KW-1015">Disulfide bond</keyword>
<dbReference type="GO" id="GO:0005886">
    <property type="term" value="C:plasma membrane"/>
    <property type="evidence" value="ECO:0007669"/>
    <property type="project" value="UniProtKB-ARBA"/>
</dbReference>
<comment type="subcellular location">
    <subcellularLocation>
        <location evidence="1 16">Membrane</location>
        <topology evidence="1 16">Single-pass type I membrane protein</topology>
    </subcellularLocation>
</comment>
<keyword evidence="7" id="KW-0221">Differentiation</keyword>
<dbReference type="Pfam" id="PF21700">
    <property type="entry name" value="EGF_DL_JAG"/>
    <property type="match status" value="1"/>
</dbReference>
<dbReference type="GO" id="GO:0005112">
    <property type="term" value="F:Notch binding"/>
    <property type="evidence" value="ECO:0007669"/>
    <property type="project" value="InterPro"/>
</dbReference>
<dbReference type="InterPro" id="IPR051022">
    <property type="entry name" value="Notch_Cell-Fate_Det"/>
</dbReference>
<feature type="domain" description="EGF-like" evidence="19">
    <location>
        <begin position="226"/>
        <end position="262"/>
    </location>
</feature>
<keyword evidence="22" id="KW-1185">Reference proteome</keyword>
<dbReference type="GO" id="GO:0016330">
    <property type="term" value="P:second mitotic wave involved in compound eye morphogenesis"/>
    <property type="evidence" value="ECO:0007669"/>
    <property type="project" value="UniProtKB-ARBA"/>
</dbReference>
<dbReference type="SUPFAM" id="SSF57184">
    <property type="entry name" value="Growth factor receptor domain"/>
    <property type="match status" value="2"/>
</dbReference>
<dbReference type="InterPro" id="IPR001774">
    <property type="entry name" value="DSL"/>
</dbReference>
<evidence type="ECO:0000256" key="12">
    <source>
        <dbReference type="ARBA" id="ARBA00023157"/>
    </source>
</evidence>
<evidence type="ECO:0000256" key="14">
    <source>
        <dbReference type="PROSITE-ProRule" id="PRU00076"/>
    </source>
</evidence>
<dbReference type="Gene3D" id="2.10.25.140">
    <property type="match status" value="1"/>
</dbReference>
<feature type="non-terminal residue" evidence="21">
    <location>
        <position position="1"/>
    </location>
</feature>
<dbReference type="PRINTS" id="PR00010">
    <property type="entry name" value="EGFBLOOD"/>
</dbReference>
<feature type="domain" description="DSL" evidence="20">
    <location>
        <begin position="36"/>
        <end position="80"/>
    </location>
</feature>
<dbReference type="InterPro" id="IPR013111">
    <property type="entry name" value="EGF_extracell"/>
</dbReference>
<dbReference type="FunFam" id="2.10.25.10:FF:000472">
    <property type="entry name" value="Uncharacterized protein, isoform A"/>
    <property type="match status" value="1"/>
</dbReference>
<feature type="disulfide bond" evidence="14">
    <location>
        <begin position="361"/>
        <end position="370"/>
    </location>
</feature>
<feature type="domain" description="EGF-like" evidence="19">
    <location>
        <begin position="148"/>
        <end position="186"/>
    </location>
</feature>
<dbReference type="GO" id="GO:0043208">
    <property type="term" value="F:glycosphingolipid binding"/>
    <property type="evidence" value="ECO:0007669"/>
    <property type="project" value="UniProtKB-ARBA"/>
</dbReference>
<dbReference type="GO" id="GO:0048100">
    <property type="term" value="P:wing disc anterior/posterior pattern formation"/>
    <property type="evidence" value="ECO:0007669"/>
    <property type="project" value="UniProtKB-ARBA"/>
</dbReference>
<evidence type="ECO:0000256" key="5">
    <source>
        <dbReference type="ARBA" id="ARBA00022729"/>
    </source>
</evidence>
<evidence type="ECO:0000259" key="20">
    <source>
        <dbReference type="PROSITE" id="PS51051"/>
    </source>
</evidence>
<dbReference type="GO" id="GO:0030855">
    <property type="term" value="P:epithelial cell differentiation"/>
    <property type="evidence" value="ECO:0007669"/>
    <property type="project" value="UniProtKB-ARBA"/>
</dbReference>
<dbReference type="SMART" id="SM00051">
    <property type="entry name" value="DSL"/>
    <property type="match status" value="1"/>
</dbReference>
<dbReference type="GO" id="GO:0030182">
    <property type="term" value="P:neuron differentiation"/>
    <property type="evidence" value="ECO:0007669"/>
    <property type="project" value="UniProtKB-ARBA"/>
</dbReference>
<evidence type="ECO:0000256" key="3">
    <source>
        <dbReference type="ARBA" id="ARBA00022536"/>
    </source>
</evidence>
<dbReference type="AlphaFoldDB" id="A0A067RH95"/>
<evidence type="ECO:0000256" key="9">
    <source>
        <dbReference type="ARBA" id="ARBA00022976"/>
    </source>
</evidence>
<feature type="disulfide bond" evidence="14">
    <location>
        <begin position="623"/>
        <end position="632"/>
    </location>
</feature>
<dbReference type="SUPFAM" id="SSF57196">
    <property type="entry name" value="EGF/Laminin"/>
    <property type="match status" value="6"/>
</dbReference>
<feature type="domain" description="EGF-like" evidence="19">
    <location>
        <begin position="476"/>
        <end position="513"/>
    </location>
</feature>
<dbReference type="GO" id="GO:0009986">
    <property type="term" value="C:cell surface"/>
    <property type="evidence" value="ECO:0007669"/>
    <property type="project" value="UniProtKB-ARBA"/>
</dbReference>
<evidence type="ECO:0000256" key="2">
    <source>
        <dbReference type="ARBA" id="ARBA00022473"/>
    </source>
</evidence>
<dbReference type="GO" id="GO:0046331">
    <property type="term" value="P:lateral inhibition"/>
    <property type="evidence" value="ECO:0007669"/>
    <property type="project" value="UniProtKB-ARBA"/>
</dbReference>
<sequence length="1098" mass="118932">RVIEEATYSGIILPSADWHTLNFNGNTARITYRVRVQCDLHYFNSTCTKFCRPRDDKFGHYRCDKAGDKECISGWRGVNCEIAVCKTGCHPIHGKCDQPGDCECRPGWRGEFCDQCTPYPGCKHGYCNGSSWQCICDTNWGGILCDQDLNYCGTHEPCQNGGTCENTAPDQYLCTCPEGFSGLNCEVVDNPCATAPCGNGGTCQETGGQYHCTCASGWTGSTCRVNVDECASAPCQNGGTCVDLVDSFRCICPSGWEGNSCQFEAECVYNIYTAFIFSGMALFLLLRLLTTLIVLVFYIHECQGRPCINAYSCLNLVGDYRCKCQKGWAGKNCDQNINDCVGQCQHGATCIDLVNDYHCACQPGYTGRDCHTDINDCESNPCRNGGECSDQVNGYRCICPVGFTGDQCEVDHDHCSPNPCDNDAPCFNTQADYYCHCPENWEGKNCSMPRLQCSSPPCEVVDSCTVPAPSNASNNGAVLVSSGICGDHGSCVSQPGGGFRCSCDQGYTGKYCHENKDECSPNPCRNNGSCTDSVADFLCSCRDGWKGKTCNLKDSHCDRSTCRNGGTCQDLGDTYVCRCPPEWEGTTCHIGQHCQHDINDCNPPPCFNGGNCVDGINWFLCECAAGFTGPDCRININECASNPCGFGSTCIDGIGKFSCVCPPGRKGVRCEEVCTKYIILPYHLSNVLCVVSVEEMAYLRGVCLWKGQYFTHNATWQQDCNTCICVASAVSCTQVWCGLGNCLSHPNLTVGSVVCQSNQVCVPSPREACLTPSCAPWGECRDLESGKRVGPPSLPAPPTCWPNQAVLSNSCARLTLLLDRAQLPRGVTTEGLCMELRHLVASHQAAIGASHRLVLLCDLKQGYNDTLEVTMSSLSPTSGPEENRAVTEGIRVLGEFISRKQTNLSALTSIVEVKVETALVSEEKQGNGYLIALICIILIILFAVGVGGLYYWHQMLRQRHGSGTLTGSTTLGGPCHRHHDDEKSNNLQNEENLRRYANPLKDEAGSTMVGSASSKVGPGVGSGVEGSGTSDLPRVSVVRPLQSSDPHPGLHSTHRSSQILLFKAQNPDVRKNTAATFDDAGAHKDFAKRIINLKVLPP</sequence>
<dbReference type="PROSITE" id="PS01187">
    <property type="entry name" value="EGF_CA"/>
    <property type="match status" value="4"/>
</dbReference>
<feature type="disulfide bond" evidence="15">
    <location>
        <begin position="38"/>
        <end position="47"/>
    </location>
</feature>
<evidence type="ECO:0000313" key="21">
    <source>
        <dbReference type="EMBL" id="KDR18543.1"/>
    </source>
</evidence>
<protein>
    <recommendedName>
        <fullName evidence="16">Delta-like protein</fullName>
    </recommendedName>
</protein>